<evidence type="ECO:0000313" key="6">
    <source>
        <dbReference type="EMBL" id="VZO39618.1"/>
    </source>
</evidence>
<dbReference type="NCBIfam" id="NF002003">
    <property type="entry name" value="PRK00802.1-3"/>
    <property type="match status" value="1"/>
</dbReference>
<dbReference type="Pfam" id="PF02245">
    <property type="entry name" value="Pur_DNA_glyco"/>
    <property type="match status" value="1"/>
</dbReference>
<dbReference type="EC" id="3.2.2.-" evidence="5"/>
<evidence type="ECO:0000256" key="1">
    <source>
        <dbReference type="ARBA" id="ARBA00009232"/>
    </source>
</evidence>
<keyword evidence="2 5" id="KW-0227">DNA damage</keyword>
<dbReference type="CDD" id="cd00540">
    <property type="entry name" value="AAG"/>
    <property type="match status" value="1"/>
</dbReference>
<dbReference type="GO" id="GO:0006284">
    <property type="term" value="P:base-excision repair"/>
    <property type="evidence" value="ECO:0007669"/>
    <property type="project" value="InterPro"/>
</dbReference>
<dbReference type="SUPFAM" id="SSF50486">
    <property type="entry name" value="FMT C-terminal domain-like"/>
    <property type="match status" value="1"/>
</dbReference>
<dbReference type="PANTHER" id="PTHR10429:SF0">
    <property type="entry name" value="DNA-3-METHYLADENINE GLYCOSYLASE"/>
    <property type="match status" value="1"/>
</dbReference>
<dbReference type="GO" id="GO:0003905">
    <property type="term" value="F:alkylbase DNA N-glycosylase activity"/>
    <property type="evidence" value="ECO:0007669"/>
    <property type="project" value="InterPro"/>
</dbReference>
<dbReference type="Gene3D" id="3.10.300.10">
    <property type="entry name" value="Methylpurine-DNA glycosylase (MPG)"/>
    <property type="match status" value="1"/>
</dbReference>
<dbReference type="PANTHER" id="PTHR10429">
    <property type="entry name" value="DNA-3-METHYLADENINE GLYCOSYLASE"/>
    <property type="match status" value="1"/>
</dbReference>
<reference evidence="6 7" key="1">
    <citation type="submission" date="2019-11" db="EMBL/GenBank/DDBJ databases">
        <authorList>
            <person name="Criscuolo A."/>
        </authorList>
    </citation>
    <scope>NUCLEOTIDE SEQUENCE [LARGE SCALE GENOMIC DNA]</scope>
    <source>
        <strain evidence="6">CIP111667</strain>
    </source>
</reference>
<organism evidence="6 7">
    <name type="scientific">Occultella aeris</name>
    <dbReference type="NCBI Taxonomy" id="2761496"/>
    <lineage>
        <taxon>Bacteria</taxon>
        <taxon>Bacillati</taxon>
        <taxon>Actinomycetota</taxon>
        <taxon>Actinomycetes</taxon>
        <taxon>Micrococcales</taxon>
        <taxon>Ruaniaceae</taxon>
        <taxon>Occultella</taxon>
    </lineage>
</organism>
<evidence type="ECO:0000256" key="4">
    <source>
        <dbReference type="ARBA" id="ARBA00023204"/>
    </source>
</evidence>
<keyword evidence="3 5" id="KW-0378">Hydrolase</keyword>
<evidence type="ECO:0000256" key="5">
    <source>
        <dbReference type="HAMAP-Rule" id="MF_00527"/>
    </source>
</evidence>
<dbReference type="RefSeq" id="WP_156742923.1">
    <property type="nucleotide sequence ID" value="NZ_CACRYJ010000060.1"/>
</dbReference>
<dbReference type="GO" id="GO:0003677">
    <property type="term" value="F:DNA binding"/>
    <property type="evidence" value="ECO:0007669"/>
    <property type="project" value="InterPro"/>
</dbReference>
<gene>
    <name evidence="6" type="ORF">HALOF300_04312</name>
</gene>
<evidence type="ECO:0000256" key="3">
    <source>
        <dbReference type="ARBA" id="ARBA00022801"/>
    </source>
</evidence>
<dbReference type="InterPro" id="IPR003180">
    <property type="entry name" value="MPG"/>
</dbReference>
<protein>
    <recommendedName>
        <fullName evidence="5">Putative 3-methyladenine DNA glycosylase</fullName>
        <ecNumber evidence="5">3.2.2.-</ecNumber>
    </recommendedName>
</protein>
<comment type="similarity">
    <text evidence="1 5">Belongs to the DNA glycosylase MPG family.</text>
</comment>
<dbReference type="InterPro" id="IPR011034">
    <property type="entry name" value="Formyl_transferase-like_C_sf"/>
</dbReference>
<dbReference type="HAMAP" id="MF_00527">
    <property type="entry name" value="3MGH"/>
    <property type="match status" value="1"/>
</dbReference>
<proteinExistence type="inferred from homology"/>
<comment type="caution">
    <text evidence="6">The sequence shown here is derived from an EMBL/GenBank/DDBJ whole genome shotgun (WGS) entry which is preliminary data.</text>
</comment>
<evidence type="ECO:0000256" key="2">
    <source>
        <dbReference type="ARBA" id="ARBA00022763"/>
    </source>
</evidence>
<dbReference type="Proteomes" id="UP000419743">
    <property type="component" value="Unassembled WGS sequence"/>
</dbReference>
<dbReference type="InterPro" id="IPR036995">
    <property type="entry name" value="MPG_sf"/>
</dbReference>
<dbReference type="AlphaFoldDB" id="A0A7M4DQ74"/>
<dbReference type="NCBIfam" id="TIGR00567">
    <property type="entry name" value="3mg"/>
    <property type="match status" value="1"/>
</dbReference>
<evidence type="ECO:0000313" key="7">
    <source>
        <dbReference type="Proteomes" id="UP000419743"/>
    </source>
</evidence>
<name>A0A7M4DQ74_9MICO</name>
<sequence length="207" mass="21732">MRGALDLSRRSTEFASELLGATLTSRVGGHEVTVRLVEVEAYEGTDDPGSHAYRGPTLRNEVMFGPAGHLYVYRHLGLHHCANLVCGPDGVASAVLLRAGEVVAGTGEARRRRLASGVCRADRDLARGPARLAVVLGLTREHNGAVVTQGGDAVGLLSLDRGEPPAAVASGGRVGVSGAGGDAERFGWRYWVDGDPHVSAYRSAGRR</sequence>
<accession>A0A7M4DQ74</accession>
<dbReference type="EMBL" id="CACRYJ010000060">
    <property type="protein sequence ID" value="VZO39618.1"/>
    <property type="molecule type" value="Genomic_DNA"/>
</dbReference>
<keyword evidence="7" id="KW-1185">Reference proteome</keyword>
<keyword evidence="4 5" id="KW-0234">DNA repair</keyword>